<dbReference type="Proteomes" id="UP000253562">
    <property type="component" value="Unassembled WGS sequence"/>
</dbReference>
<keyword evidence="2" id="KW-0472">Membrane</keyword>
<feature type="compositionally biased region" description="Polar residues" evidence="1">
    <location>
        <begin position="763"/>
        <end position="772"/>
    </location>
</feature>
<feature type="compositionally biased region" description="Polar residues" evidence="1">
    <location>
        <begin position="820"/>
        <end position="840"/>
    </location>
</feature>
<dbReference type="EMBL" id="QPEX01000045">
    <property type="protein sequence ID" value="RCS41256.1"/>
    <property type="molecule type" value="Genomic_DNA"/>
</dbReference>
<feature type="compositionally biased region" description="Low complexity" evidence="1">
    <location>
        <begin position="1023"/>
        <end position="1038"/>
    </location>
</feature>
<keyword evidence="2" id="KW-0812">Transmembrane</keyword>
<feature type="compositionally biased region" description="Low complexity" evidence="1">
    <location>
        <begin position="561"/>
        <end position="572"/>
    </location>
</feature>
<accession>A0A368KKF7</accession>
<feature type="compositionally biased region" description="Gly residues" evidence="1">
    <location>
        <begin position="1082"/>
        <end position="1091"/>
    </location>
</feature>
<feature type="compositionally biased region" description="Gly residues" evidence="1">
    <location>
        <begin position="1043"/>
        <end position="1053"/>
    </location>
</feature>
<dbReference type="OrthoDB" id="257350at2"/>
<dbReference type="RefSeq" id="WP_114372266.1">
    <property type="nucleotide sequence ID" value="NZ_QPEX01000045.1"/>
</dbReference>
<feature type="compositionally biased region" description="Low complexity" evidence="1">
    <location>
        <begin position="661"/>
        <end position="673"/>
    </location>
</feature>
<gene>
    <name evidence="3" type="ORF">DTL42_22065</name>
</gene>
<feature type="compositionally biased region" description="Basic and acidic residues" evidence="1">
    <location>
        <begin position="956"/>
        <end position="974"/>
    </location>
</feature>
<evidence type="ECO:0000313" key="4">
    <source>
        <dbReference type="Proteomes" id="UP000253562"/>
    </source>
</evidence>
<feature type="transmembrane region" description="Helical" evidence="2">
    <location>
        <begin position="74"/>
        <end position="98"/>
    </location>
</feature>
<protein>
    <submittedName>
        <fullName evidence="3">Uncharacterized protein</fullName>
    </submittedName>
</protein>
<reference evidence="3 4" key="1">
    <citation type="submission" date="2018-07" db="EMBL/GenBank/DDBJ databases">
        <title>Comparative genomes isolates from brazilian mangrove.</title>
        <authorList>
            <person name="De Araujo J.E."/>
            <person name="Taketani R.G."/>
            <person name="Silva M.C.P."/>
            <person name="Lourenco M.V."/>
            <person name="Oliveira V.M."/>
            <person name="Andreote F.D."/>
        </authorList>
    </citation>
    <scope>NUCLEOTIDE SEQUENCE [LARGE SCALE GENOMIC DNA]</scope>
    <source>
        <strain evidence="3 4">HEX PRIS-MGV</strain>
    </source>
</reference>
<feature type="transmembrane region" description="Helical" evidence="2">
    <location>
        <begin position="164"/>
        <end position="184"/>
    </location>
</feature>
<feature type="region of interest" description="Disordered" evidence="1">
    <location>
        <begin position="1"/>
        <end position="21"/>
    </location>
</feature>
<organism evidence="3 4">
    <name type="scientific">Bremerella cremea</name>
    <dbReference type="NCBI Taxonomy" id="1031537"/>
    <lineage>
        <taxon>Bacteria</taxon>
        <taxon>Pseudomonadati</taxon>
        <taxon>Planctomycetota</taxon>
        <taxon>Planctomycetia</taxon>
        <taxon>Pirellulales</taxon>
        <taxon>Pirellulaceae</taxon>
        <taxon>Bremerella</taxon>
    </lineage>
</organism>
<feature type="compositionally biased region" description="Polar residues" evidence="1">
    <location>
        <begin position="635"/>
        <end position="646"/>
    </location>
</feature>
<proteinExistence type="predicted"/>
<feature type="region of interest" description="Disordered" evidence="1">
    <location>
        <begin position="523"/>
        <end position="542"/>
    </location>
</feature>
<feature type="region of interest" description="Disordered" evidence="1">
    <location>
        <begin position="1229"/>
        <end position="1283"/>
    </location>
</feature>
<feature type="compositionally biased region" description="Basic and acidic residues" evidence="1">
    <location>
        <begin position="988"/>
        <end position="1021"/>
    </location>
</feature>
<evidence type="ECO:0000256" key="1">
    <source>
        <dbReference type="SAM" id="MobiDB-lite"/>
    </source>
</evidence>
<feature type="compositionally biased region" description="Polar residues" evidence="1">
    <location>
        <begin position="861"/>
        <end position="889"/>
    </location>
</feature>
<feature type="compositionally biased region" description="Basic and acidic residues" evidence="1">
    <location>
        <begin position="593"/>
        <end position="617"/>
    </location>
</feature>
<evidence type="ECO:0000313" key="3">
    <source>
        <dbReference type="EMBL" id="RCS41256.1"/>
    </source>
</evidence>
<keyword evidence="2" id="KW-1133">Transmembrane helix</keyword>
<feature type="compositionally biased region" description="Gly residues" evidence="1">
    <location>
        <begin position="975"/>
        <end position="986"/>
    </location>
</feature>
<evidence type="ECO:0000256" key="2">
    <source>
        <dbReference type="SAM" id="Phobius"/>
    </source>
</evidence>
<feature type="transmembrane region" description="Helical" evidence="2">
    <location>
        <begin position="38"/>
        <end position="62"/>
    </location>
</feature>
<comment type="caution">
    <text evidence="3">The sequence shown here is derived from an EMBL/GenBank/DDBJ whole genome shotgun (WGS) entry which is preliminary data.</text>
</comment>
<feature type="compositionally biased region" description="Polar residues" evidence="1">
    <location>
        <begin position="579"/>
        <end position="591"/>
    </location>
</feature>
<feature type="compositionally biased region" description="Low complexity" evidence="1">
    <location>
        <begin position="1092"/>
        <end position="1113"/>
    </location>
</feature>
<sequence>MSTDAPSTLKPAESRPTPSGGQDFIRRKINSTRRSVKLAELAAGLLLFAAGSLLFLLTLALIDHWVIGLGFWARLAAFLVYVGAAVAFLWIYVVPLLFHSINPLYAARIIEQGQPTLKNSLLNFLFLSQNQQGTRKAVLDAVETQAASDVSSLKLEHLVDYTKAIRIGYVLAALAILFGLYKVLSPKDPLQTVARVLLPWQEIARPSRVKIEDVKPGSTSIYQGESLEITAKIYDFASSDKLNVVYSTKDGQLVDQTMPLEVGDDGFSFRTLLKTSESGIQQDLTYRIEAGDAVTRDYDVITLEAPSIDIASLRYDFPAYTREPGREQEGDGHIRAIEGTMVTLRAVANRPIQKAYIEFDPIEGGPVVTLNTIPMKVDTEAPNKAWVRFPLELNQAGTTGKFRSYQVRFRTEDGVMNPHPVLYHIDVQRDLPPEVEWIEPRAFEVEVPANQSLRTKLRAIDPDFGIRQIRVVAKQNGKSLFNEAILSEPKTGQAMEAWDFVPTKHGLAEGDVVKLVGVTEDTRTDFDGKLKPNTAETRPLTVRIVAPVKGAGQDNSQPGQANENNAEGGNNAEGEKNSDQQADNSGSQGKQDQAGDKGEMSEEDPKSEGGEDAKGEDGSQSNSGQDGVKGKNDQPQEGENDSQSQEESGKGSTGSAKPQDGEQQQDQQQQPGEGADSQEGNQEGEPQDGQSQMGEGGSSGSEQQEDGQESQSKGSGGQGGKGSTSSDDQNRAQNQSDQAGSPSGKGNGKPGDPNKSGELQKGDASTQPNENSTVERKPDPIASDGSQDGDAFEQLQEYLKEKQQQQNAGGQKPGAEPQANPEQTNQDGDSPQNASQTNGGEPNGEQRPSDQAKQDNAGKGSENQNMGQPDQKNQGSGKSESEDGSNGQQDGMKPDGTGVDNGTKPEKSADGQNATDQEKQDGQPGTKDNNEGEAAERNTQNNEEGSGKNKGGAVNKDTDTKLSNESERPGDKGVGDNGDSGAGNEGNEGDKGSPESSADRSNKQRKNDTHSEDGKKGEQGETAKSPSNSNKQSQSKGDQQGDESGGGGPGGGQPAKQAGNDSAGSTSAGDEGAGVANQQGMGETGQEGGDGPQAEQQTGSSGKEQGQGSQTSQAPGGEKPGENGASSKEGPQDSQQQKSDPKQNGSGPGNSAIPQGGGLEAGNSTPNYDGPIVEPGEDAANLEYAKKATDMVLDKLKHQEGSPDQEMLDKLGWTKDDFQRFMQRWQKMKQAANSSDTGAKRKLNEALQSLGLSRGADTTRRVQSREATAGGSGDTQRTMPPPAFLEQYRAYLKGASQ</sequence>
<name>A0A368KKF7_9BACT</name>
<feature type="region of interest" description="Disordered" evidence="1">
    <location>
        <begin position="550"/>
        <end position="1180"/>
    </location>
</feature>